<keyword evidence="1" id="KW-1133">Transmembrane helix</keyword>
<evidence type="ECO:0000256" key="2">
    <source>
        <dbReference type="SAM" id="SignalP"/>
    </source>
</evidence>
<name>A0AAD1ULM6_EUPCR</name>
<gene>
    <name evidence="3" type="ORF">ECRASSUSDP1_LOCUS13003</name>
</gene>
<evidence type="ECO:0000313" key="4">
    <source>
        <dbReference type="Proteomes" id="UP001295684"/>
    </source>
</evidence>
<evidence type="ECO:0000313" key="3">
    <source>
        <dbReference type="EMBL" id="CAI2371678.1"/>
    </source>
</evidence>
<evidence type="ECO:0000256" key="1">
    <source>
        <dbReference type="SAM" id="Phobius"/>
    </source>
</evidence>
<dbReference type="AlphaFoldDB" id="A0AAD1ULM6"/>
<organism evidence="3 4">
    <name type="scientific">Euplotes crassus</name>
    <dbReference type="NCBI Taxonomy" id="5936"/>
    <lineage>
        <taxon>Eukaryota</taxon>
        <taxon>Sar</taxon>
        <taxon>Alveolata</taxon>
        <taxon>Ciliophora</taxon>
        <taxon>Intramacronucleata</taxon>
        <taxon>Spirotrichea</taxon>
        <taxon>Hypotrichia</taxon>
        <taxon>Euplotida</taxon>
        <taxon>Euplotidae</taxon>
        <taxon>Moneuplotes</taxon>
    </lineage>
</organism>
<feature type="transmembrane region" description="Helical" evidence="1">
    <location>
        <begin position="703"/>
        <end position="722"/>
    </location>
</feature>
<feature type="transmembrane region" description="Helical" evidence="1">
    <location>
        <begin position="743"/>
        <end position="762"/>
    </location>
</feature>
<feature type="signal peptide" evidence="2">
    <location>
        <begin position="1"/>
        <end position="18"/>
    </location>
</feature>
<dbReference type="EMBL" id="CAMPGE010012925">
    <property type="protein sequence ID" value="CAI2371678.1"/>
    <property type="molecule type" value="Genomic_DNA"/>
</dbReference>
<keyword evidence="2" id="KW-0732">Signal</keyword>
<proteinExistence type="predicted"/>
<dbReference type="Proteomes" id="UP001295684">
    <property type="component" value="Unassembled WGS sequence"/>
</dbReference>
<comment type="caution">
    <text evidence="3">The sequence shown here is derived from an EMBL/GenBank/DDBJ whole genome shotgun (WGS) entry which is preliminary data.</text>
</comment>
<protein>
    <submittedName>
        <fullName evidence="3">Uncharacterized protein</fullName>
    </submittedName>
</protein>
<keyword evidence="4" id="KW-1185">Reference proteome</keyword>
<accession>A0AAD1ULM6</accession>
<sequence>MKLFLFTLLPLLTLCSQCQESSDLANIQITKKLTYSLDSMNTILGYIQHPSQDFLYIVTQFLEGGNNYTGIVKTNFDLEPLKMRQFQLDPTNFDQSISPNGEYIYVAINENPGYLLEVNSTNLTLVKYFKTDAINLSMLGTPSPITNPVFKQQCNPPTGPSSVAGCTNMFFQGKNTSSNARGACRWQRLSSQASCFHYGDSGFLDFIPIDANNVFINLKRSGLDHLYFVRADYSNSAVLSWSKYVHCSPACTLEIGISSVSEDSLYIYALVPISSHSLFYILDISTGNPFVSGLVMANANANLFSIEEISGYVIICGQDSSSGKHFLTVILKPSFIVSKEYITSSFKIKKLQAITMNGYKLFSMLGPTSSVLTLARTPFEDLGTFSLLSERATSFTSITTTFHIQNLPSALPALTSETSSITEIVSPGISNSDKTIATDSQEYTAIFYSVNEYRSDTNGTNYLEYSSDQYVEIPLHLYCTHPDDPLAVATSIQNLNNQGIPAWTVFSIDEQVLYLNKTPTIKEKIDLQFKLTMQHDSQADISYISIIVHPCTLNKCEACEGYNPQKCLKCEFGYEPSNEGTECIAPESIAFNWVLLIIIINLSLTSLVSLLSMSSPVGLFSLINLFQLYILLPKLPPYFPPRVGNFILGLDFSIFAFDLFSWRDMPLLEQVYDEVSFNQNSHYLEIIGLESGSAFINHLPTSLFIIAVGALHLAVSIIYLILKKSCKFSLCELFIEKVFRCMTLNLYIRIIIEGSLLLFLAIMSEFEQFQESNFISIFLTIWMTIGIGVFLLFMIVWHRFGW</sequence>
<keyword evidence="1" id="KW-0812">Transmembrane</keyword>
<feature type="chain" id="PRO_5042177086" evidence="2">
    <location>
        <begin position="19"/>
        <end position="802"/>
    </location>
</feature>
<feature type="transmembrane region" description="Helical" evidence="1">
    <location>
        <begin position="593"/>
        <end position="622"/>
    </location>
</feature>
<feature type="transmembrane region" description="Helical" evidence="1">
    <location>
        <begin position="774"/>
        <end position="797"/>
    </location>
</feature>
<reference evidence="3" key="1">
    <citation type="submission" date="2023-07" db="EMBL/GenBank/DDBJ databases">
        <authorList>
            <consortium name="AG Swart"/>
            <person name="Singh M."/>
            <person name="Singh A."/>
            <person name="Seah K."/>
            <person name="Emmerich C."/>
        </authorList>
    </citation>
    <scope>NUCLEOTIDE SEQUENCE</scope>
    <source>
        <strain evidence="3">DP1</strain>
    </source>
</reference>
<keyword evidence="1" id="KW-0472">Membrane</keyword>